<evidence type="ECO:0000313" key="1">
    <source>
        <dbReference type="EMBL" id="HEN14347.1"/>
    </source>
</evidence>
<accession>A0A7C2JZ09</accession>
<proteinExistence type="predicted"/>
<protein>
    <submittedName>
        <fullName evidence="1">Uncharacterized protein</fullName>
    </submittedName>
</protein>
<organism evidence="1">
    <name type="scientific">Schlesneria paludicola</name>
    <dbReference type="NCBI Taxonomy" id="360056"/>
    <lineage>
        <taxon>Bacteria</taxon>
        <taxon>Pseudomonadati</taxon>
        <taxon>Planctomycetota</taxon>
        <taxon>Planctomycetia</taxon>
        <taxon>Planctomycetales</taxon>
        <taxon>Planctomycetaceae</taxon>
        <taxon>Schlesneria</taxon>
    </lineage>
</organism>
<dbReference type="AlphaFoldDB" id="A0A7C2JZ09"/>
<gene>
    <name evidence="1" type="ORF">ENQ76_02610</name>
</gene>
<name>A0A7C2JZ09_9PLAN</name>
<comment type="caution">
    <text evidence="1">The sequence shown here is derived from an EMBL/GenBank/DDBJ whole genome shotgun (WGS) entry which is preliminary data.</text>
</comment>
<sequence length="86" mass="10122">MANARFSSFDQFFEFECVAENITDAQWLESLRRMTTQRIAAYIVRYGRLSDRTLRFLREVVADRMLRGEADAQTVLAEIDRQLADR</sequence>
<dbReference type="EMBL" id="DSOK01000082">
    <property type="protein sequence ID" value="HEN14347.1"/>
    <property type="molecule type" value="Genomic_DNA"/>
</dbReference>
<reference evidence="1" key="1">
    <citation type="journal article" date="2020" name="mSystems">
        <title>Genome- and Community-Level Interaction Insights into Carbon Utilization and Element Cycling Functions of Hydrothermarchaeota in Hydrothermal Sediment.</title>
        <authorList>
            <person name="Zhou Z."/>
            <person name="Liu Y."/>
            <person name="Xu W."/>
            <person name="Pan J."/>
            <person name="Luo Z.H."/>
            <person name="Li M."/>
        </authorList>
    </citation>
    <scope>NUCLEOTIDE SEQUENCE [LARGE SCALE GENOMIC DNA]</scope>
    <source>
        <strain evidence="1">SpSt-339</strain>
    </source>
</reference>